<evidence type="ECO:0000313" key="12">
    <source>
        <dbReference type="Proteomes" id="UP000283530"/>
    </source>
</evidence>
<keyword evidence="6" id="KW-0325">Glycoprotein</keyword>
<keyword evidence="5" id="KW-1015">Disulfide bond</keyword>
<feature type="domain" description="Bifunctional inhibitor/plant lipid transfer protein/seed storage helical" evidence="10">
    <location>
        <begin position="28"/>
        <end position="105"/>
    </location>
</feature>
<dbReference type="PANTHER" id="PTHR33044">
    <property type="entry name" value="BIFUNCTIONAL INHIBITOR/LIPID-TRANSFER PROTEIN/SEED STORAGE 2S ALBUMIN SUPERFAMILY PROTEIN-RELATED"/>
    <property type="match status" value="1"/>
</dbReference>
<keyword evidence="4 9" id="KW-0732">Signal</keyword>
<feature type="signal peptide" evidence="9">
    <location>
        <begin position="1"/>
        <end position="24"/>
    </location>
</feature>
<proteinExistence type="inferred from homology"/>
<dbReference type="Proteomes" id="UP000283530">
    <property type="component" value="Unassembled WGS sequence"/>
</dbReference>
<dbReference type="PRINTS" id="PR00382">
    <property type="entry name" value="LIPIDTRNSFER"/>
</dbReference>
<evidence type="ECO:0000313" key="11">
    <source>
        <dbReference type="EMBL" id="RWR82198.1"/>
    </source>
</evidence>
<dbReference type="InterPro" id="IPR036312">
    <property type="entry name" value="Bifun_inhib/LTP/seed_sf"/>
</dbReference>
<evidence type="ECO:0000256" key="9">
    <source>
        <dbReference type="SAM" id="SignalP"/>
    </source>
</evidence>
<feature type="chain" id="PRO_5018653966" evidence="9">
    <location>
        <begin position="25"/>
        <end position="206"/>
    </location>
</feature>
<dbReference type="STRING" id="337451.A0A3S3MLI5"/>
<dbReference type="Pfam" id="PF14368">
    <property type="entry name" value="LTP_2"/>
    <property type="match status" value="1"/>
</dbReference>
<reference evidence="11 12" key="1">
    <citation type="journal article" date="2019" name="Nat. Plants">
        <title>Stout camphor tree genome fills gaps in understanding of flowering plant genome evolution.</title>
        <authorList>
            <person name="Chaw S.M."/>
            <person name="Liu Y.C."/>
            <person name="Wu Y.W."/>
            <person name="Wang H.Y."/>
            <person name="Lin C.I."/>
            <person name="Wu C.S."/>
            <person name="Ke H.M."/>
            <person name="Chang L.Y."/>
            <person name="Hsu C.Y."/>
            <person name="Yang H.T."/>
            <person name="Sudianto E."/>
            <person name="Hsu M.H."/>
            <person name="Wu K.P."/>
            <person name="Wang L.N."/>
            <person name="Leebens-Mack J.H."/>
            <person name="Tsai I.J."/>
        </authorList>
    </citation>
    <scope>NUCLEOTIDE SEQUENCE [LARGE SCALE GENOMIC DNA]</scope>
    <source>
        <strain evidence="12">cv. Chaw 1501</strain>
        <tissue evidence="11">Young leaves</tissue>
    </source>
</reference>
<gene>
    <name evidence="11" type="ORF">CKAN_01091000</name>
</gene>
<dbReference type="OrthoDB" id="911994at2759"/>
<dbReference type="FunFam" id="1.10.110.10:FF:000001">
    <property type="entry name" value="Bifunctional inhibitor/lipid-transfer protein/seed storage 2S albumin superfamily protein"/>
    <property type="match status" value="1"/>
</dbReference>
<dbReference type="GO" id="GO:0098552">
    <property type="term" value="C:side of membrane"/>
    <property type="evidence" value="ECO:0007669"/>
    <property type="project" value="UniProtKB-KW"/>
</dbReference>
<name>A0A3S3MLI5_9MAGN</name>
<dbReference type="SUPFAM" id="SSF47699">
    <property type="entry name" value="Bifunctional inhibitor/lipid-transfer protein/seed storage 2S albumin"/>
    <property type="match status" value="1"/>
</dbReference>
<keyword evidence="12" id="KW-1185">Reference proteome</keyword>
<evidence type="ECO:0000256" key="1">
    <source>
        <dbReference type="ARBA" id="ARBA00004609"/>
    </source>
</evidence>
<dbReference type="GO" id="GO:0005886">
    <property type="term" value="C:plasma membrane"/>
    <property type="evidence" value="ECO:0007669"/>
    <property type="project" value="UniProtKB-SubCell"/>
</dbReference>
<dbReference type="SMART" id="SM00499">
    <property type="entry name" value="AAI"/>
    <property type="match status" value="1"/>
</dbReference>
<dbReference type="InterPro" id="IPR043325">
    <property type="entry name" value="LTSS"/>
</dbReference>
<evidence type="ECO:0000256" key="7">
    <source>
        <dbReference type="ARBA" id="ARBA00023288"/>
    </source>
</evidence>
<evidence type="ECO:0000259" key="10">
    <source>
        <dbReference type="SMART" id="SM00499"/>
    </source>
</evidence>
<protein>
    <submittedName>
        <fullName evidence="11">Non-specific lipid-transfer protein-like protein</fullName>
    </submittedName>
</protein>
<dbReference type="Gene3D" id="1.10.110.10">
    <property type="entry name" value="Plant lipid-transfer and hydrophobic proteins"/>
    <property type="match status" value="1"/>
</dbReference>
<comment type="subcellular location">
    <subcellularLocation>
        <location evidence="1">Cell membrane</location>
        <topology evidence="1">Lipid-anchor</topology>
        <topology evidence="1">GPI-anchor</topology>
    </subcellularLocation>
</comment>
<organism evidence="11 12">
    <name type="scientific">Cinnamomum micranthum f. kanehirae</name>
    <dbReference type="NCBI Taxonomy" id="337451"/>
    <lineage>
        <taxon>Eukaryota</taxon>
        <taxon>Viridiplantae</taxon>
        <taxon>Streptophyta</taxon>
        <taxon>Embryophyta</taxon>
        <taxon>Tracheophyta</taxon>
        <taxon>Spermatophyta</taxon>
        <taxon>Magnoliopsida</taxon>
        <taxon>Magnoliidae</taxon>
        <taxon>Laurales</taxon>
        <taxon>Lauraceae</taxon>
        <taxon>Cinnamomum</taxon>
    </lineage>
</organism>
<evidence type="ECO:0000256" key="6">
    <source>
        <dbReference type="ARBA" id="ARBA00023180"/>
    </source>
</evidence>
<dbReference type="EMBL" id="QPKB01000004">
    <property type="protein sequence ID" value="RWR82198.1"/>
    <property type="molecule type" value="Genomic_DNA"/>
</dbReference>
<feature type="region of interest" description="Disordered" evidence="8">
    <location>
        <begin position="113"/>
        <end position="180"/>
    </location>
</feature>
<evidence type="ECO:0000256" key="3">
    <source>
        <dbReference type="ARBA" id="ARBA00022622"/>
    </source>
</evidence>
<dbReference type="AlphaFoldDB" id="A0A3S3MLI5"/>
<keyword evidence="3" id="KW-0472">Membrane</keyword>
<dbReference type="InterPro" id="IPR000528">
    <property type="entry name" value="Plant_nsLTP"/>
</dbReference>
<evidence type="ECO:0000256" key="4">
    <source>
        <dbReference type="ARBA" id="ARBA00022729"/>
    </source>
</evidence>
<dbReference type="GO" id="GO:0006869">
    <property type="term" value="P:lipid transport"/>
    <property type="evidence" value="ECO:0007669"/>
    <property type="project" value="InterPro"/>
</dbReference>
<evidence type="ECO:0000256" key="5">
    <source>
        <dbReference type="ARBA" id="ARBA00023157"/>
    </source>
</evidence>
<keyword evidence="7" id="KW-0449">Lipoprotein</keyword>
<dbReference type="InterPro" id="IPR016140">
    <property type="entry name" value="Bifunc_inhib/LTP/seed_store"/>
</dbReference>
<sequence>MAVRGLEMGLVMVLLTALWAGVSAQLSCTTAIIGLAPCMGYITGNASTPSSSCCSQLSSVVSNQPQCLCSVLNGGGSSFGINLNQTQALALPGACNVQTPPVSRCNAAVSPVAAPTGTPVSPTTPSKPAVPTASTPTAPSTPTVSTTPPSKPSTTPSITSGGGSKTVPSTGGASSDASSTAKPLSLSVVLSILFVGSYASSALIGF</sequence>
<keyword evidence="3" id="KW-0336">GPI-anchor</keyword>
<accession>A0A3S3MLI5</accession>
<evidence type="ECO:0000256" key="8">
    <source>
        <dbReference type="SAM" id="MobiDB-lite"/>
    </source>
</evidence>
<evidence type="ECO:0000256" key="2">
    <source>
        <dbReference type="ARBA" id="ARBA00009748"/>
    </source>
</evidence>
<comment type="similarity">
    <text evidence="2">Belongs to the plant LTP family.</text>
</comment>
<dbReference type="GO" id="GO:0008289">
    <property type="term" value="F:lipid binding"/>
    <property type="evidence" value="ECO:0007669"/>
    <property type="project" value="InterPro"/>
</dbReference>
<dbReference type="CDD" id="cd00010">
    <property type="entry name" value="AAI_LTSS"/>
    <property type="match status" value="1"/>
</dbReference>
<comment type="caution">
    <text evidence="11">The sequence shown here is derived from an EMBL/GenBank/DDBJ whole genome shotgun (WGS) entry which is preliminary data.</text>
</comment>